<keyword evidence="9" id="KW-1185">Reference proteome</keyword>
<evidence type="ECO:0000256" key="4">
    <source>
        <dbReference type="ARBA" id="ARBA00023157"/>
    </source>
</evidence>
<feature type="non-terminal residue" evidence="8">
    <location>
        <position position="533"/>
    </location>
</feature>
<dbReference type="EMBL" id="JAPWTJ010000175">
    <property type="protein sequence ID" value="KAJ8981606.1"/>
    <property type="molecule type" value="Genomic_DNA"/>
</dbReference>
<keyword evidence="3" id="KW-0677">Repeat</keyword>
<keyword evidence="4" id="KW-1015">Disulfide bond</keyword>
<dbReference type="Proteomes" id="UP001162164">
    <property type="component" value="Unassembled WGS sequence"/>
</dbReference>
<protein>
    <recommendedName>
        <fullName evidence="7">Chitin-binding type-2 domain-containing protein</fullName>
    </recommendedName>
</protein>
<dbReference type="InterPro" id="IPR036508">
    <property type="entry name" value="Chitin-bd_dom_sf"/>
</dbReference>
<feature type="domain" description="Chitin-binding type-2" evidence="7">
    <location>
        <begin position="326"/>
        <end position="382"/>
    </location>
</feature>
<evidence type="ECO:0000256" key="2">
    <source>
        <dbReference type="ARBA" id="ARBA00022729"/>
    </source>
</evidence>
<keyword evidence="2" id="KW-0732">Signal</keyword>
<dbReference type="PROSITE" id="PS50940">
    <property type="entry name" value="CHIT_BIND_II"/>
    <property type="match status" value="5"/>
</dbReference>
<feature type="domain" description="Chitin-binding type-2" evidence="7">
    <location>
        <begin position="260"/>
        <end position="313"/>
    </location>
</feature>
<feature type="domain" description="Chitin-binding type-2" evidence="7">
    <location>
        <begin position="25"/>
        <end position="78"/>
    </location>
</feature>
<accession>A0ABQ9JTH3</accession>
<dbReference type="PANTHER" id="PTHR23301:SF0">
    <property type="entry name" value="CHITIN-BINDING TYPE-2 DOMAIN-CONTAINING PROTEIN-RELATED"/>
    <property type="match status" value="1"/>
</dbReference>
<organism evidence="8 9">
    <name type="scientific">Molorchus minor</name>
    <dbReference type="NCBI Taxonomy" id="1323400"/>
    <lineage>
        <taxon>Eukaryota</taxon>
        <taxon>Metazoa</taxon>
        <taxon>Ecdysozoa</taxon>
        <taxon>Arthropoda</taxon>
        <taxon>Hexapoda</taxon>
        <taxon>Insecta</taxon>
        <taxon>Pterygota</taxon>
        <taxon>Neoptera</taxon>
        <taxon>Endopterygota</taxon>
        <taxon>Coleoptera</taxon>
        <taxon>Polyphaga</taxon>
        <taxon>Cucujiformia</taxon>
        <taxon>Chrysomeloidea</taxon>
        <taxon>Cerambycidae</taxon>
        <taxon>Lamiinae</taxon>
        <taxon>Monochamini</taxon>
        <taxon>Molorchus</taxon>
    </lineage>
</organism>
<dbReference type="InterPro" id="IPR051940">
    <property type="entry name" value="Chitin_bind-dev_reg"/>
</dbReference>
<reference evidence="8" key="1">
    <citation type="journal article" date="2023" name="Insect Mol. Biol.">
        <title>Genome sequencing provides insights into the evolution of gene families encoding plant cell wall-degrading enzymes in longhorned beetles.</title>
        <authorList>
            <person name="Shin N.R."/>
            <person name="Okamura Y."/>
            <person name="Kirsch R."/>
            <person name="Pauchet Y."/>
        </authorList>
    </citation>
    <scope>NUCLEOTIDE SEQUENCE</scope>
    <source>
        <strain evidence="8">MMC_N1</strain>
    </source>
</reference>
<feature type="domain" description="Chitin-binding type-2" evidence="7">
    <location>
        <begin position="152"/>
        <end position="206"/>
    </location>
</feature>
<dbReference type="SMART" id="SM00494">
    <property type="entry name" value="ChtBD2"/>
    <property type="match status" value="5"/>
</dbReference>
<evidence type="ECO:0000259" key="7">
    <source>
        <dbReference type="PROSITE" id="PS50940"/>
    </source>
</evidence>
<evidence type="ECO:0000256" key="3">
    <source>
        <dbReference type="ARBA" id="ARBA00022737"/>
    </source>
</evidence>
<dbReference type="InterPro" id="IPR002557">
    <property type="entry name" value="Chitin-bd_dom"/>
</dbReference>
<dbReference type="Gene3D" id="2.170.140.10">
    <property type="entry name" value="Chitin binding domain"/>
    <property type="match status" value="5"/>
</dbReference>
<keyword evidence="5" id="KW-0325">Glycoprotein</keyword>
<gene>
    <name evidence="8" type="ORF">NQ317_011885</name>
</gene>
<feature type="domain" description="Chitin-binding type-2" evidence="7">
    <location>
        <begin position="406"/>
        <end position="462"/>
    </location>
</feature>
<keyword evidence="1" id="KW-0147">Chitin-binding</keyword>
<comment type="caution">
    <text evidence="8">The sequence shown here is derived from an EMBL/GenBank/DDBJ whole genome shotgun (WGS) entry which is preliminary data.</text>
</comment>
<evidence type="ECO:0000313" key="9">
    <source>
        <dbReference type="Proteomes" id="UP001162164"/>
    </source>
</evidence>
<dbReference type="SUPFAM" id="SSF57625">
    <property type="entry name" value="Invertebrate chitin-binding proteins"/>
    <property type="match status" value="5"/>
</dbReference>
<evidence type="ECO:0000256" key="5">
    <source>
        <dbReference type="ARBA" id="ARBA00023180"/>
    </source>
</evidence>
<feature type="region of interest" description="Disordered" evidence="6">
    <location>
        <begin position="218"/>
        <end position="253"/>
    </location>
</feature>
<dbReference type="PANTHER" id="PTHR23301">
    <property type="entry name" value="CHITIN BINDING PERITROPHIN-A"/>
    <property type="match status" value="1"/>
</dbReference>
<sequence>MLHPHPSKGRTKRIELFTKTVRGQSNRCPKSSGQFPANHCQKYINCWNGIAIEQSCPDGLLFSEKGYCDYPDKVHCGQRSVGNAGIQFLPSIYQNPILSSPPASQTTPGSMPSSGSGIHTTQVLSGYINNPLTSSIYNMESVPTGLPGGQRDQMCLRVRGQFPSGACNKYVNCWDGTAVEQVCPEGFLFNSVKLYCDFPENVDCSGKSVVGIPPATSMTNHAESTTSSPSGYSSAAPTTPGGGPSPTVAVPPSSDDTILKRKCLKTRGVFPSTVCNRFVHCWDGGFEERECPEGFLFSTRGYCDSAENVDCSGRTPNSNKIEDSPNQECPLETGTFRDTNKCNAFYTCLFGKIVARYTCPEGLNFNDNIGVCDYANRVDCSKNKIHKVKGTGNDNSISSVNGSNNEKDCPVEFGTFRDIHNCSSYYTCAYRKIVAKYSCPTGFSFNDELGVCDYAERVDCTKPSKIFQVKPNGLPQLPNGTSGEMQSWNYVSPQPTMHRCMLVQSNRAEIVQCPAGLAYDSRMDKCILPHLAR</sequence>
<evidence type="ECO:0000256" key="6">
    <source>
        <dbReference type="SAM" id="MobiDB-lite"/>
    </source>
</evidence>
<dbReference type="Pfam" id="PF01607">
    <property type="entry name" value="CBM_14"/>
    <property type="match status" value="5"/>
</dbReference>
<proteinExistence type="predicted"/>
<evidence type="ECO:0000256" key="1">
    <source>
        <dbReference type="ARBA" id="ARBA00022669"/>
    </source>
</evidence>
<feature type="compositionally biased region" description="Low complexity" evidence="6">
    <location>
        <begin position="222"/>
        <end position="253"/>
    </location>
</feature>
<evidence type="ECO:0000313" key="8">
    <source>
        <dbReference type="EMBL" id="KAJ8981606.1"/>
    </source>
</evidence>
<name>A0ABQ9JTH3_9CUCU</name>